<dbReference type="Proteomes" id="UP000198785">
    <property type="component" value="Unassembled WGS sequence"/>
</dbReference>
<sequence>MARQSGIIKLKGTIGDITFYKSKDGYLARQKGGVDKERFHNDPKFQRTRENAAEFARAGKASKALCTAIRPVLNKTQDSRMISRLVKSMMQVIKADQVSNRGLRNVLDGELILLQGFDFNGNARLSATVYAPYTTTIGRATGVLEVNVASFVPDSQIVAPGGTTHFRLISAGVEVDFENENFALAQSSSAEIAFDNTASGAISLSNDIGVEESTKPLFLVFGIEFLQQVNGTFYALNNGAYNALSLVLVDTGV</sequence>
<gene>
    <name evidence="1" type="ORF">SAMN05660206_101193</name>
</gene>
<dbReference type="RefSeq" id="WP_093363559.1">
    <property type="nucleotide sequence ID" value="NZ_FOZZ01000001.1"/>
</dbReference>
<dbReference type="AlphaFoldDB" id="A0A1I6NZN9"/>
<dbReference type="EMBL" id="FOZZ01000001">
    <property type="protein sequence ID" value="SFS33305.1"/>
    <property type="molecule type" value="Genomic_DNA"/>
</dbReference>
<proteinExistence type="predicted"/>
<name>A0A1I6NZN9_9SPHI</name>
<protein>
    <submittedName>
        <fullName evidence="1">Uncharacterized protein</fullName>
    </submittedName>
</protein>
<dbReference type="OrthoDB" id="645138at2"/>
<organism evidence="1 2">
    <name type="scientific">Sphingobacterium wenxiniae</name>
    <dbReference type="NCBI Taxonomy" id="683125"/>
    <lineage>
        <taxon>Bacteria</taxon>
        <taxon>Pseudomonadati</taxon>
        <taxon>Bacteroidota</taxon>
        <taxon>Sphingobacteriia</taxon>
        <taxon>Sphingobacteriales</taxon>
        <taxon>Sphingobacteriaceae</taxon>
        <taxon>Sphingobacterium</taxon>
    </lineage>
</organism>
<evidence type="ECO:0000313" key="2">
    <source>
        <dbReference type="Proteomes" id="UP000198785"/>
    </source>
</evidence>
<dbReference type="STRING" id="683125.SAMN05660206_101193"/>
<accession>A0A1I6NZN9</accession>
<keyword evidence="2" id="KW-1185">Reference proteome</keyword>
<evidence type="ECO:0000313" key="1">
    <source>
        <dbReference type="EMBL" id="SFS33305.1"/>
    </source>
</evidence>
<reference evidence="1 2" key="1">
    <citation type="submission" date="2016-10" db="EMBL/GenBank/DDBJ databases">
        <authorList>
            <person name="de Groot N.N."/>
        </authorList>
    </citation>
    <scope>NUCLEOTIDE SEQUENCE [LARGE SCALE GENOMIC DNA]</scope>
    <source>
        <strain evidence="1 2">DSM 22789</strain>
    </source>
</reference>